<dbReference type="InterPro" id="IPR009050">
    <property type="entry name" value="Globin-like_sf"/>
</dbReference>
<sequence>METTIPGYRMGDPALPPSSLDEEAFANLCAAALFTDDDRQALRDARELLEPRIEELLDVWYGFVGSHPFLLQYFSTPEGPSEEYLARVRARFGQWVRDVLSADYGPAWRAYQAEIGRRHEGTKNKTDGIEGAPGVVHFRYVVALIYPIYATVRPFLEAGARDAEHLERMHQAWLKAVILCVALWSEAYVREGWF</sequence>
<proteinExistence type="predicted"/>
<dbReference type="AlphaFoldDB" id="H5SPL6"/>
<reference evidence="2" key="2">
    <citation type="journal article" date="2012" name="PLoS ONE">
        <title>A Deeply Branching Thermophilic Bacterium with an Ancient Acetyl-CoA Pathway Dominates a Subsurface Ecosystem.</title>
        <authorList>
            <person name="Takami H."/>
            <person name="Noguchi H."/>
            <person name="Takaki Y."/>
            <person name="Uchiyama I."/>
            <person name="Toyoda A."/>
            <person name="Nishi S."/>
            <person name="Chee G.-J."/>
            <person name="Arai W."/>
            <person name="Nunoura T."/>
            <person name="Itoh T."/>
            <person name="Hattori M."/>
            <person name="Takai K."/>
        </authorList>
    </citation>
    <scope>NUCLEOTIDE SEQUENCE</scope>
</reference>
<feature type="domain" description="Globin-sensor" evidence="1">
    <location>
        <begin position="22"/>
        <end position="192"/>
    </location>
</feature>
<dbReference type="GO" id="GO:0020037">
    <property type="term" value="F:heme binding"/>
    <property type="evidence" value="ECO:0007669"/>
    <property type="project" value="InterPro"/>
</dbReference>
<organism evidence="2">
    <name type="scientific">uncultured prokaryote</name>
    <dbReference type="NCBI Taxonomy" id="198431"/>
    <lineage>
        <taxon>unclassified sequences</taxon>
        <taxon>environmental samples</taxon>
    </lineage>
</organism>
<evidence type="ECO:0000313" key="2">
    <source>
        <dbReference type="EMBL" id="BAL58102.1"/>
    </source>
</evidence>
<reference evidence="2" key="1">
    <citation type="journal article" date="2005" name="Environ. Microbiol.">
        <title>Genetic and functional properties of uncultivated thermophilic crenarchaeotes from a subsurface gold mine as revealed by analysis of genome fragments.</title>
        <authorList>
            <person name="Nunoura T."/>
            <person name="Hirayama H."/>
            <person name="Takami H."/>
            <person name="Oida H."/>
            <person name="Nishi S."/>
            <person name="Shimamura S."/>
            <person name="Suzuki Y."/>
            <person name="Inagaki F."/>
            <person name="Takai K."/>
            <person name="Nealson K.H."/>
            <person name="Horikoshi K."/>
        </authorList>
    </citation>
    <scope>NUCLEOTIDE SEQUENCE</scope>
</reference>
<dbReference type="InterPro" id="IPR044398">
    <property type="entry name" value="Globin-sensor_dom"/>
</dbReference>
<dbReference type="SUPFAM" id="SSF46458">
    <property type="entry name" value="Globin-like"/>
    <property type="match status" value="1"/>
</dbReference>
<dbReference type="InterPro" id="IPR012292">
    <property type="entry name" value="Globin/Proto"/>
</dbReference>
<accession>H5SPL6</accession>
<evidence type="ECO:0000259" key="1">
    <source>
        <dbReference type="Pfam" id="PF11563"/>
    </source>
</evidence>
<dbReference type="GO" id="GO:0019825">
    <property type="term" value="F:oxygen binding"/>
    <property type="evidence" value="ECO:0007669"/>
    <property type="project" value="InterPro"/>
</dbReference>
<dbReference type="Pfam" id="PF11563">
    <property type="entry name" value="Protoglobin"/>
    <property type="match status" value="1"/>
</dbReference>
<dbReference type="EMBL" id="AP011793">
    <property type="protein sequence ID" value="BAL58102.1"/>
    <property type="molecule type" value="Genomic_DNA"/>
</dbReference>
<name>H5SPL6_9ZZZZ</name>
<dbReference type="Gene3D" id="1.10.490.10">
    <property type="entry name" value="Globins"/>
    <property type="match status" value="1"/>
</dbReference>
<gene>
    <name evidence="2" type="ORF">HGMM_F54D01C29</name>
</gene>
<protein>
    <submittedName>
        <fullName evidence="2">Hypothetical conserved protein</fullName>
    </submittedName>
</protein>